<dbReference type="EMBL" id="CAJZAF010000049">
    <property type="protein sequence ID" value="CAG9186328.1"/>
    <property type="molecule type" value="Genomic_DNA"/>
</dbReference>
<proteinExistence type="predicted"/>
<keyword evidence="2" id="KW-1185">Reference proteome</keyword>
<name>A0ABM8Y148_9BURK</name>
<sequence length="85" mass="9689">MRRLVNVEMNSDRGLPNANFVDDKVWLAMGLPPIQCKITEPPAPGGPFRASVWANAMPPRSDRSQRHYLRHMRHASRRALGLFQP</sequence>
<comment type="caution">
    <text evidence="1">The sequence shown here is derived from an EMBL/GenBank/DDBJ whole genome shotgun (WGS) entry which is preliminary data.</text>
</comment>
<dbReference type="Proteomes" id="UP000701702">
    <property type="component" value="Unassembled WGS sequence"/>
</dbReference>
<evidence type="ECO:0000313" key="1">
    <source>
        <dbReference type="EMBL" id="CAG9186328.1"/>
    </source>
</evidence>
<evidence type="ECO:0000313" key="2">
    <source>
        <dbReference type="Proteomes" id="UP000701702"/>
    </source>
</evidence>
<reference evidence="1 2" key="1">
    <citation type="submission" date="2021-08" db="EMBL/GenBank/DDBJ databases">
        <authorList>
            <person name="Peeters C."/>
        </authorList>
    </citation>
    <scope>NUCLEOTIDE SEQUENCE [LARGE SCALE GENOMIC DNA]</scope>
    <source>
        <strain evidence="1 2">LMG 23994</strain>
    </source>
</reference>
<organism evidence="1 2">
    <name type="scientific">Cupriavidus pinatubonensis</name>
    <dbReference type="NCBI Taxonomy" id="248026"/>
    <lineage>
        <taxon>Bacteria</taxon>
        <taxon>Pseudomonadati</taxon>
        <taxon>Pseudomonadota</taxon>
        <taxon>Betaproteobacteria</taxon>
        <taxon>Burkholderiales</taxon>
        <taxon>Burkholderiaceae</taxon>
        <taxon>Cupriavidus</taxon>
    </lineage>
</organism>
<accession>A0ABM8Y148</accession>
<gene>
    <name evidence="1" type="ORF">LMG23994_06165</name>
</gene>
<protein>
    <submittedName>
        <fullName evidence="1">Uncharacterized protein</fullName>
    </submittedName>
</protein>